<evidence type="ECO:0000313" key="2">
    <source>
        <dbReference type="Proteomes" id="UP000248806"/>
    </source>
</evidence>
<protein>
    <submittedName>
        <fullName evidence="1">Uncharacterized protein DUF326</fullName>
    </submittedName>
</protein>
<dbReference type="InterPro" id="IPR005560">
    <property type="entry name" value="Csp_YhjQ"/>
</dbReference>
<gene>
    <name evidence="1" type="ORF">EI42_05467</name>
</gene>
<dbReference type="InterPro" id="IPR044543">
    <property type="entry name" value="YHJQ-like"/>
</dbReference>
<reference evidence="1 2" key="1">
    <citation type="submission" date="2018-06" db="EMBL/GenBank/DDBJ databases">
        <title>Genomic Encyclopedia of Archaeal and Bacterial Type Strains, Phase II (KMG-II): from individual species to whole genera.</title>
        <authorList>
            <person name="Goeker M."/>
        </authorList>
    </citation>
    <scope>NUCLEOTIDE SEQUENCE [LARGE SCALE GENOMIC DNA]</scope>
    <source>
        <strain evidence="1 2">ATCC BAA-1881</strain>
    </source>
</reference>
<comment type="caution">
    <text evidence="1">The sequence shown here is derived from an EMBL/GenBank/DDBJ whole genome shotgun (WGS) entry which is preliminary data.</text>
</comment>
<dbReference type="AlphaFoldDB" id="A0A326TYI8"/>
<name>A0A326TYI8_THEHA</name>
<dbReference type="CDD" id="cd08026">
    <property type="entry name" value="DUF326"/>
    <property type="match status" value="1"/>
</dbReference>
<evidence type="ECO:0000313" key="1">
    <source>
        <dbReference type="EMBL" id="PZW22445.1"/>
    </source>
</evidence>
<dbReference type="PANTHER" id="PTHR37310:SF1">
    <property type="entry name" value="CYTOPLASMIC PROTEIN"/>
    <property type="match status" value="1"/>
</dbReference>
<organism evidence="1 2">
    <name type="scientific">Thermosporothrix hazakensis</name>
    <dbReference type="NCBI Taxonomy" id="644383"/>
    <lineage>
        <taxon>Bacteria</taxon>
        <taxon>Bacillati</taxon>
        <taxon>Chloroflexota</taxon>
        <taxon>Ktedonobacteria</taxon>
        <taxon>Ktedonobacterales</taxon>
        <taxon>Thermosporotrichaceae</taxon>
        <taxon>Thermosporothrix</taxon>
    </lineage>
</organism>
<sequence length="114" mass="12598">MQDIDLLARSIELCRRCHTICGRVLKHSLQKGGDYLQEARIQALLDCIDTCSYCLDLMSRQSPLHMRACDLCTEACTRCAASCEQLGTDSLLQECARACRDCASVCQQAGSYVA</sequence>
<keyword evidence="2" id="KW-1185">Reference proteome</keyword>
<dbReference type="RefSeq" id="WP_170142937.1">
    <property type="nucleotide sequence ID" value="NZ_BIFX01000001.1"/>
</dbReference>
<dbReference type="PANTHER" id="PTHR37310">
    <property type="entry name" value="CYTOPLASMIC PROTEIN-RELATED"/>
    <property type="match status" value="1"/>
</dbReference>
<dbReference type="Gene3D" id="1.20.1270.360">
    <property type="match status" value="1"/>
</dbReference>
<dbReference type="EMBL" id="QKUF01000033">
    <property type="protein sequence ID" value="PZW22445.1"/>
    <property type="molecule type" value="Genomic_DNA"/>
</dbReference>
<proteinExistence type="predicted"/>
<accession>A0A326TYI8</accession>
<dbReference type="Pfam" id="PF03860">
    <property type="entry name" value="Csp"/>
    <property type="match status" value="1"/>
</dbReference>
<dbReference type="Proteomes" id="UP000248806">
    <property type="component" value="Unassembled WGS sequence"/>
</dbReference>